<dbReference type="Pfam" id="PF10395">
    <property type="entry name" value="Utp8_b_propeller"/>
    <property type="match status" value="1"/>
</dbReference>
<dbReference type="AlphaFoldDB" id="A0A6A6F5U8"/>
<gene>
    <name evidence="3" type="ORF">CERZMDRAFT_122217</name>
</gene>
<evidence type="ECO:0000313" key="4">
    <source>
        <dbReference type="Proteomes" id="UP000799539"/>
    </source>
</evidence>
<dbReference type="EMBL" id="ML992688">
    <property type="protein sequence ID" value="KAF2209222.1"/>
    <property type="molecule type" value="Genomic_DNA"/>
</dbReference>
<feature type="region of interest" description="Disordered" evidence="1">
    <location>
        <begin position="114"/>
        <end position="168"/>
    </location>
</feature>
<feature type="domain" description="Utp8 beta-propeller" evidence="2">
    <location>
        <begin position="5"/>
        <end position="148"/>
    </location>
</feature>
<protein>
    <recommendedName>
        <fullName evidence="2">Utp8 beta-propeller domain-containing protein</fullName>
    </recommendedName>
</protein>
<organism evidence="3 4">
    <name type="scientific">Cercospora zeae-maydis SCOH1-5</name>
    <dbReference type="NCBI Taxonomy" id="717836"/>
    <lineage>
        <taxon>Eukaryota</taxon>
        <taxon>Fungi</taxon>
        <taxon>Dikarya</taxon>
        <taxon>Ascomycota</taxon>
        <taxon>Pezizomycotina</taxon>
        <taxon>Dothideomycetes</taxon>
        <taxon>Dothideomycetidae</taxon>
        <taxon>Mycosphaerellales</taxon>
        <taxon>Mycosphaerellaceae</taxon>
        <taxon>Cercospora</taxon>
    </lineage>
</organism>
<sequence length="168" mass="18537">MPGGIEEPYTVAALPKPLDSENGRIQPAAVYSLNGSRKRKRHEIAVGIDGESVNIYNVQTQSTVSSYALPPQSYLAAPPCSIYCKRAKPLQSQRHTYLACQSRPKDSRSKLVAFTEDIGRPQNEDHEPRAPLKRERKLRDGKVVSLDVVPTADSKEESAPVLSWTPSP</sequence>
<evidence type="ECO:0000313" key="3">
    <source>
        <dbReference type="EMBL" id="KAF2209222.1"/>
    </source>
</evidence>
<proteinExistence type="predicted"/>
<reference evidence="3" key="1">
    <citation type="journal article" date="2020" name="Stud. Mycol.">
        <title>101 Dothideomycetes genomes: a test case for predicting lifestyles and emergence of pathogens.</title>
        <authorList>
            <person name="Haridas S."/>
            <person name="Albert R."/>
            <person name="Binder M."/>
            <person name="Bloem J."/>
            <person name="Labutti K."/>
            <person name="Salamov A."/>
            <person name="Andreopoulos B."/>
            <person name="Baker S."/>
            <person name="Barry K."/>
            <person name="Bills G."/>
            <person name="Bluhm B."/>
            <person name="Cannon C."/>
            <person name="Castanera R."/>
            <person name="Culley D."/>
            <person name="Daum C."/>
            <person name="Ezra D."/>
            <person name="Gonzalez J."/>
            <person name="Henrissat B."/>
            <person name="Kuo A."/>
            <person name="Liang C."/>
            <person name="Lipzen A."/>
            <person name="Lutzoni F."/>
            <person name="Magnuson J."/>
            <person name="Mondo S."/>
            <person name="Nolan M."/>
            <person name="Ohm R."/>
            <person name="Pangilinan J."/>
            <person name="Park H.-J."/>
            <person name="Ramirez L."/>
            <person name="Alfaro M."/>
            <person name="Sun H."/>
            <person name="Tritt A."/>
            <person name="Yoshinaga Y."/>
            <person name="Zwiers L.-H."/>
            <person name="Turgeon B."/>
            <person name="Goodwin S."/>
            <person name="Spatafora J."/>
            <person name="Crous P."/>
            <person name="Grigoriev I."/>
        </authorList>
    </citation>
    <scope>NUCLEOTIDE SEQUENCE</scope>
    <source>
        <strain evidence="3">SCOH1-5</strain>
    </source>
</reference>
<dbReference type="OrthoDB" id="5330858at2759"/>
<name>A0A6A6F5U8_9PEZI</name>
<evidence type="ECO:0000259" key="2">
    <source>
        <dbReference type="Pfam" id="PF10395"/>
    </source>
</evidence>
<dbReference type="Proteomes" id="UP000799539">
    <property type="component" value="Unassembled WGS sequence"/>
</dbReference>
<dbReference type="InterPro" id="IPR018843">
    <property type="entry name" value="Utp8_b-prop"/>
</dbReference>
<evidence type="ECO:0000256" key="1">
    <source>
        <dbReference type="SAM" id="MobiDB-lite"/>
    </source>
</evidence>
<accession>A0A6A6F5U8</accession>
<feature type="compositionally biased region" description="Basic and acidic residues" evidence="1">
    <location>
        <begin position="117"/>
        <end position="142"/>
    </location>
</feature>
<keyword evidence="4" id="KW-1185">Reference proteome</keyword>